<evidence type="ECO:0000313" key="1">
    <source>
        <dbReference type="EMBL" id="MCW2307934.1"/>
    </source>
</evidence>
<dbReference type="EMBL" id="JAOQNS010000005">
    <property type="protein sequence ID" value="MCW2307934.1"/>
    <property type="molecule type" value="Genomic_DNA"/>
</dbReference>
<reference evidence="2" key="1">
    <citation type="submission" date="2023-07" db="EMBL/GenBank/DDBJ databases">
        <title>Genome sequencing of Purple Non-Sulfur Bacteria from various extreme environments.</title>
        <authorList>
            <person name="Mayer M."/>
        </authorList>
    </citation>
    <scope>NUCLEOTIDE SEQUENCE [LARGE SCALE GENOMIC DNA]</scope>
    <source>
        <strain evidence="2">DSM 17935</strain>
    </source>
</reference>
<proteinExistence type="predicted"/>
<organism evidence="1 2">
    <name type="scientific">Rhodobium gokarnense</name>
    <dbReference type="NCBI Taxonomy" id="364296"/>
    <lineage>
        <taxon>Bacteria</taxon>
        <taxon>Pseudomonadati</taxon>
        <taxon>Pseudomonadota</taxon>
        <taxon>Alphaproteobacteria</taxon>
        <taxon>Hyphomicrobiales</taxon>
        <taxon>Rhodobiaceae</taxon>
        <taxon>Rhodobium</taxon>
    </lineage>
</organism>
<dbReference type="Proteomes" id="UP001209755">
    <property type="component" value="Unassembled WGS sequence"/>
</dbReference>
<dbReference type="RefSeq" id="WP_264601554.1">
    <property type="nucleotide sequence ID" value="NZ_JAOQNS010000005.1"/>
</dbReference>
<sequence length="107" mass="11720">MIHTVLAGFGLAFGLFSFDGDIPLQPFEAPPYAYGTAYDCRIAVPKYGADRVWTGRFAGTLADEPARQLSDVACFASHTECRAWLAIWQGEVNGVIRVQSCTPGYRD</sequence>
<accession>A0ABT3HC57</accession>
<name>A0ABT3HC57_9HYPH</name>
<comment type="caution">
    <text evidence="1">The sequence shown here is derived from an EMBL/GenBank/DDBJ whole genome shotgun (WGS) entry which is preliminary data.</text>
</comment>
<protein>
    <submittedName>
        <fullName evidence="1">Uncharacterized protein</fullName>
    </submittedName>
</protein>
<evidence type="ECO:0000313" key="2">
    <source>
        <dbReference type="Proteomes" id="UP001209755"/>
    </source>
</evidence>
<gene>
    <name evidence="1" type="ORF">M2319_002271</name>
</gene>
<keyword evidence="2" id="KW-1185">Reference proteome</keyword>